<evidence type="ECO:0000313" key="2">
    <source>
        <dbReference type="EMBL" id="GFO85369.1"/>
    </source>
</evidence>
<organism evidence="2 3">
    <name type="scientific">Anaerostipes butyraticus</name>
    <dbReference type="NCBI Taxonomy" id="645466"/>
    <lineage>
        <taxon>Bacteria</taxon>
        <taxon>Bacillati</taxon>
        <taxon>Bacillota</taxon>
        <taxon>Clostridia</taxon>
        <taxon>Lachnospirales</taxon>
        <taxon>Lachnospiraceae</taxon>
        <taxon>Anaerostipes</taxon>
    </lineage>
</organism>
<keyword evidence="1" id="KW-1133">Transmembrane helix</keyword>
<accession>A0A916Q6M3</accession>
<keyword evidence="3" id="KW-1185">Reference proteome</keyword>
<comment type="caution">
    <text evidence="2">The sequence shown here is derived from an EMBL/GenBank/DDBJ whole genome shotgun (WGS) entry which is preliminary data.</text>
</comment>
<sequence>MPVGEINIHLMFLILQDNAGIETNTRKQRPAALMALAEIILAVCLAEFFLSFYDIVIAIDRVKSVLTEEASQKFKGIRMDGFDCTERPVFP</sequence>
<gene>
    <name evidence="2" type="ORF">ANBU17_17160</name>
</gene>
<feature type="transmembrane region" description="Helical" evidence="1">
    <location>
        <begin position="31"/>
        <end position="53"/>
    </location>
</feature>
<reference evidence="2" key="1">
    <citation type="submission" date="2020-06" db="EMBL/GenBank/DDBJ databases">
        <title>Characterization of fructooligosaccharide metabolism and fructooligosaccharide-degrading enzymes in human commensal butyrate producers.</title>
        <authorList>
            <person name="Tanno H."/>
            <person name="Fujii T."/>
            <person name="Hirano K."/>
            <person name="Maeno S."/>
            <person name="Tonozuka T."/>
            <person name="Sakamoto M."/>
            <person name="Ohkuma M."/>
            <person name="Tochio T."/>
            <person name="Endo A."/>
        </authorList>
    </citation>
    <scope>NUCLEOTIDE SEQUENCE</scope>
    <source>
        <strain evidence="2">JCM 17466</strain>
    </source>
</reference>
<evidence type="ECO:0000256" key="1">
    <source>
        <dbReference type="SAM" id="Phobius"/>
    </source>
</evidence>
<name>A0A916Q6M3_9FIRM</name>
<proteinExistence type="predicted"/>
<protein>
    <submittedName>
        <fullName evidence="2">Uncharacterized protein</fullName>
    </submittedName>
</protein>
<keyword evidence="1" id="KW-0812">Transmembrane</keyword>
<dbReference type="Proteomes" id="UP000613208">
    <property type="component" value="Unassembled WGS sequence"/>
</dbReference>
<dbReference type="EMBL" id="BLYI01000035">
    <property type="protein sequence ID" value="GFO85369.1"/>
    <property type="molecule type" value="Genomic_DNA"/>
</dbReference>
<evidence type="ECO:0000313" key="3">
    <source>
        <dbReference type="Proteomes" id="UP000613208"/>
    </source>
</evidence>
<dbReference type="AlphaFoldDB" id="A0A916Q6M3"/>
<keyword evidence="1" id="KW-0472">Membrane</keyword>